<organism evidence="4">
    <name type="scientific">Candidatus Kentrum eta</name>
    <dbReference type="NCBI Taxonomy" id="2126337"/>
    <lineage>
        <taxon>Bacteria</taxon>
        <taxon>Pseudomonadati</taxon>
        <taxon>Pseudomonadota</taxon>
        <taxon>Gammaproteobacteria</taxon>
        <taxon>Candidatus Kentrum</taxon>
    </lineage>
</organism>
<dbReference type="EMBL" id="CAADFG010000015">
    <property type="protein sequence ID" value="VFJ89447.1"/>
    <property type="molecule type" value="Genomic_DNA"/>
</dbReference>
<dbReference type="InterPro" id="IPR058647">
    <property type="entry name" value="BSH_CzcB-like"/>
</dbReference>
<dbReference type="PANTHER" id="PTHR30097">
    <property type="entry name" value="CATION EFFLUX SYSTEM PROTEIN CUSB"/>
    <property type="match status" value="1"/>
</dbReference>
<feature type="transmembrane region" description="Helical" evidence="2">
    <location>
        <begin position="276"/>
        <end position="296"/>
    </location>
</feature>
<dbReference type="EMBL" id="CAADFJ010000012">
    <property type="protein sequence ID" value="VFJ97298.1"/>
    <property type="molecule type" value="Genomic_DNA"/>
</dbReference>
<feature type="domain" description="CzcB-like barrel-sandwich hybrid" evidence="3">
    <location>
        <begin position="453"/>
        <end position="572"/>
    </location>
</feature>
<evidence type="ECO:0000313" key="4">
    <source>
        <dbReference type="EMBL" id="VFJ89447.1"/>
    </source>
</evidence>
<dbReference type="GO" id="GO:0006508">
    <property type="term" value="P:proteolysis"/>
    <property type="evidence" value="ECO:0007669"/>
    <property type="project" value="UniProtKB-KW"/>
</dbReference>
<keyword evidence="2" id="KW-0472">Membrane</keyword>
<feature type="transmembrane region" description="Helical" evidence="2">
    <location>
        <begin position="146"/>
        <end position="166"/>
    </location>
</feature>
<keyword evidence="4" id="KW-0645">Protease</keyword>
<reference evidence="4" key="1">
    <citation type="submission" date="2019-02" db="EMBL/GenBank/DDBJ databases">
        <authorList>
            <person name="Gruber-Vodicka R. H."/>
            <person name="Seah K. B. B."/>
        </authorList>
    </citation>
    <scope>NUCLEOTIDE SEQUENCE</scope>
    <source>
        <strain evidence="6">BECK_SA2B12</strain>
        <strain evidence="4">BECK_SA2B15</strain>
        <strain evidence="5">BECK_SA2B20</strain>
    </source>
</reference>
<evidence type="ECO:0000313" key="6">
    <source>
        <dbReference type="EMBL" id="VFJ97298.1"/>
    </source>
</evidence>
<feature type="transmembrane region" description="Helical" evidence="2">
    <location>
        <begin position="216"/>
        <end position="235"/>
    </location>
</feature>
<protein>
    <submittedName>
        <fullName evidence="4">Putative peptide zinc metalloprotease protein</fullName>
    </submittedName>
</protein>
<keyword evidence="4" id="KW-0378">Hydrolase</keyword>
<feature type="transmembrane region" description="Helical" evidence="2">
    <location>
        <begin position="419"/>
        <end position="439"/>
    </location>
</feature>
<feature type="transmembrane region" description="Helical" evidence="2">
    <location>
        <begin position="178"/>
        <end position="196"/>
    </location>
</feature>
<feature type="transmembrane region" description="Helical" evidence="2">
    <location>
        <begin position="381"/>
        <end position="399"/>
    </location>
</feature>
<dbReference type="InterPro" id="IPR051909">
    <property type="entry name" value="MFP_Cation_Efflux"/>
</dbReference>
<evidence type="ECO:0000256" key="2">
    <source>
        <dbReference type="SAM" id="Phobius"/>
    </source>
</evidence>
<evidence type="ECO:0000259" key="3">
    <source>
        <dbReference type="Pfam" id="PF25973"/>
    </source>
</evidence>
<feature type="transmembrane region" description="Helical" evidence="2">
    <location>
        <begin position="247"/>
        <end position="270"/>
    </location>
</feature>
<keyword evidence="2" id="KW-0812">Transmembrane</keyword>
<gene>
    <name evidence="4" type="ORF">BECKH772A_GA0070896_100152</name>
    <name evidence="5" type="ORF">BECKH772B_GA0070898_100132</name>
    <name evidence="6" type="ORF">BECKH772C_GA0070978_100122</name>
</gene>
<dbReference type="Gene3D" id="2.40.50.100">
    <property type="match status" value="1"/>
</dbReference>
<dbReference type="AlphaFoldDB" id="A0A450UBF4"/>
<sequence>METPKPQPLPPLREDLRLFQGTDQSDGAPTWVLYDAIRQAFFSIGWLELQLLSRWGLGTVEAVMAAVRKETSARPGPEHFRRLMGFLQENELLRAQGASARKALLAHAARGKTAFWRWLLKNYLYLRIPLVRPDRFLEKTLPIARFFMSPGVGLFILFSGLLGVFLTLRQWRDFSDSFIQLTTPTGLALFFGFLAFSKMLHELGHAYPVKHYGLRVPTMGVALLVLWPVLYTDTTEAWRLRFRRQRIAIAMGGMTVELALALLSTLVWSFLPDGPLRGAIFMLAAVTWIGSLAINLNPFMRFDGYYLLSDLWNTPNLEARAFAMGRWRLREFLLGLGDPPPEAFPRRQRRRLILYAYLTWTWRFFLFLGIALLVYHFFFKLLGIFLFVVEIIWFILRPIKNEINVWIKRRGELAMNRRILRTAFLILLPLGILLLPLPISLHLPAVLKGVDFARVFPPMAGRVEQVFVEKGDRVAAGDPLFQLASPDLDQHIREAKQKLDLLALQKKRLASNDGLRQQQEVLESKRLEARVRYEGLVHRGEKQRIRSPVQGTVVELMENIRPGRWVNETRPLALVVNADALRVDAYITEEELRYTAEEMRGRFISDIPESPSYPVRFLGMDPARVALLEEPYLASPHGGPLTARQAQGDKIVPEEALYRLHWRVEPSHPERKAPIRRIEVGEVHVRSDADFRILDLLNHVLAVLIRESGF</sequence>
<keyword evidence="1" id="KW-0813">Transport</keyword>
<dbReference type="EMBL" id="CAADFI010000013">
    <property type="protein sequence ID" value="VFJ90977.1"/>
    <property type="molecule type" value="Genomic_DNA"/>
</dbReference>
<keyword evidence="2" id="KW-1133">Transmembrane helix</keyword>
<name>A0A450UBF4_9GAMM</name>
<accession>A0A450UBF4</accession>
<dbReference type="Pfam" id="PF25973">
    <property type="entry name" value="BSH_CzcB"/>
    <property type="match status" value="1"/>
</dbReference>
<feature type="transmembrane region" description="Helical" evidence="2">
    <location>
        <begin position="352"/>
        <end position="375"/>
    </location>
</feature>
<dbReference type="PANTHER" id="PTHR30097:SF16">
    <property type="entry name" value="CATION EFFLUX SYSTEM (CZCB-LIKE)"/>
    <property type="match status" value="1"/>
</dbReference>
<dbReference type="SUPFAM" id="SSF111369">
    <property type="entry name" value="HlyD-like secretion proteins"/>
    <property type="match status" value="1"/>
</dbReference>
<dbReference type="GO" id="GO:0008237">
    <property type="term" value="F:metallopeptidase activity"/>
    <property type="evidence" value="ECO:0007669"/>
    <property type="project" value="UniProtKB-KW"/>
</dbReference>
<keyword evidence="4" id="KW-0482">Metalloprotease</keyword>
<proteinExistence type="predicted"/>
<evidence type="ECO:0000313" key="5">
    <source>
        <dbReference type="EMBL" id="VFJ90977.1"/>
    </source>
</evidence>
<evidence type="ECO:0000256" key="1">
    <source>
        <dbReference type="ARBA" id="ARBA00022448"/>
    </source>
</evidence>